<name>A0A7W9UW21_9ACTN</name>
<dbReference type="AlphaFoldDB" id="A0A7W9UW21"/>
<evidence type="ECO:0000313" key="8">
    <source>
        <dbReference type="EMBL" id="MBB5933077.1"/>
    </source>
</evidence>
<dbReference type="SUPFAM" id="SSF103473">
    <property type="entry name" value="MFS general substrate transporter"/>
    <property type="match status" value="1"/>
</dbReference>
<keyword evidence="2 6" id="KW-0812">Transmembrane</keyword>
<feature type="transmembrane region" description="Helical" evidence="6">
    <location>
        <begin position="254"/>
        <end position="273"/>
    </location>
</feature>
<evidence type="ECO:0000256" key="4">
    <source>
        <dbReference type="ARBA" id="ARBA00023136"/>
    </source>
</evidence>
<feature type="transmembrane region" description="Helical" evidence="6">
    <location>
        <begin position="158"/>
        <end position="179"/>
    </location>
</feature>
<feature type="transmembrane region" description="Helical" evidence="6">
    <location>
        <begin position="392"/>
        <end position="415"/>
    </location>
</feature>
<dbReference type="GO" id="GO:0022857">
    <property type="term" value="F:transmembrane transporter activity"/>
    <property type="evidence" value="ECO:0007669"/>
    <property type="project" value="InterPro"/>
</dbReference>
<reference evidence="8 9" key="1">
    <citation type="submission" date="2020-08" db="EMBL/GenBank/DDBJ databases">
        <title>Genomic Encyclopedia of Type Strains, Phase III (KMG-III): the genomes of soil and plant-associated and newly described type strains.</title>
        <authorList>
            <person name="Whitman W."/>
        </authorList>
    </citation>
    <scope>NUCLEOTIDE SEQUENCE [LARGE SCALE GENOMIC DNA]</scope>
    <source>
        <strain evidence="8 9">CECT 8305</strain>
    </source>
</reference>
<feature type="transmembrane region" description="Helical" evidence="6">
    <location>
        <begin position="133"/>
        <end position="152"/>
    </location>
</feature>
<feature type="transmembrane region" description="Helical" evidence="6">
    <location>
        <begin position="358"/>
        <end position="380"/>
    </location>
</feature>
<evidence type="ECO:0000256" key="1">
    <source>
        <dbReference type="ARBA" id="ARBA00004651"/>
    </source>
</evidence>
<evidence type="ECO:0000256" key="3">
    <source>
        <dbReference type="ARBA" id="ARBA00022989"/>
    </source>
</evidence>
<keyword evidence="3 6" id="KW-1133">Transmembrane helix</keyword>
<dbReference type="InterPro" id="IPR036259">
    <property type="entry name" value="MFS_trans_sf"/>
</dbReference>
<accession>A0A7W9UW21</accession>
<dbReference type="PROSITE" id="PS50850">
    <property type="entry name" value="MFS"/>
    <property type="match status" value="1"/>
</dbReference>
<dbReference type="Pfam" id="PF07690">
    <property type="entry name" value="MFS_1"/>
    <property type="match status" value="1"/>
</dbReference>
<feature type="transmembrane region" description="Helical" evidence="6">
    <location>
        <begin position="331"/>
        <end position="352"/>
    </location>
</feature>
<feature type="domain" description="Major facilitator superfamily (MFS) profile" evidence="7">
    <location>
        <begin position="67"/>
        <end position="515"/>
    </location>
</feature>
<evidence type="ECO:0000256" key="2">
    <source>
        <dbReference type="ARBA" id="ARBA00022692"/>
    </source>
</evidence>
<evidence type="ECO:0000259" key="7">
    <source>
        <dbReference type="PROSITE" id="PS50850"/>
    </source>
</evidence>
<evidence type="ECO:0000256" key="6">
    <source>
        <dbReference type="SAM" id="Phobius"/>
    </source>
</evidence>
<evidence type="ECO:0000313" key="9">
    <source>
        <dbReference type="Proteomes" id="UP000588098"/>
    </source>
</evidence>
<feature type="transmembrane region" description="Helical" evidence="6">
    <location>
        <begin position="191"/>
        <end position="216"/>
    </location>
</feature>
<dbReference type="CDD" id="cd17321">
    <property type="entry name" value="MFS_MMR_MDR_like"/>
    <property type="match status" value="1"/>
</dbReference>
<dbReference type="PANTHER" id="PTHR42718">
    <property type="entry name" value="MAJOR FACILITATOR SUPERFAMILY MULTIDRUG TRANSPORTER MFSC"/>
    <property type="match status" value="1"/>
</dbReference>
<feature type="transmembrane region" description="Helical" evidence="6">
    <location>
        <begin position="467"/>
        <end position="486"/>
    </location>
</feature>
<comment type="subcellular location">
    <subcellularLocation>
        <location evidence="1">Cell membrane</location>
        <topology evidence="1">Multi-pass membrane protein</topology>
    </subcellularLocation>
</comment>
<dbReference type="PANTHER" id="PTHR42718:SF39">
    <property type="entry name" value="ACTINORHODIN TRANSPORTER-RELATED"/>
    <property type="match status" value="1"/>
</dbReference>
<dbReference type="GO" id="GO:0046677">
    <property type="term" value="P:response to antibiotic"/>
    <property type="evidence" value="ECO:0007669"/>
    <property type="project" value="UniProtKB-KW"/>
</dbReference>
<organism evidence="8 9">
    <name type="scientific">Streptomyces zagrosensis</name>
    <dbReference type="NCBI Taxonomy" id="1042984"/>
    <lineage>
        <taxon>Bacteria</taxon>
        <taxon>Bacillati</taxon>
        <taxon>Actinomycetota</taxon>
        <taxon>Actinomycetes</taxon>
        <taxon>Kitasatosporales</taxon>
        <taxon>Streptomycetaceae</taxon>
        <taxon>Streptomyces</taxon>
    </lineage>
</organism>
<feature type="transmembrane region" description="Helical" evidence="6">
    <location>
        <begin position="492"/>
        <end position="512"/>
    </location>
</feature>
<evidence type="ECO:0000256" key="5">
    <source>
        <dbReference type="ARBA" id="ARBA00023251"/>
    </source>
</evidence>
<keyword evidence="5" id="KW-0046">Antibiotic resistance</keyword>
<feature type="transmembrane region" description="Helical" evidence="6">
    <location>
        <begin position="66"/>
        <end position="89"/>
    </location>
</feature>
<protein>
    <submittedName>
        <fullName evidence="8">MFS family permease</fullName>
    </submittedName>
</protein>
<dbReference type="Gene3D" id="1.20.1250.20">
    <property type="entry name" value="MFS general substrate transporter like domains"/>
    <property type="match status" value="1"/>
</dbReference>
<dbReference type="Gene3D" id="1.20.1720.10">
    <property type="entry name" value="Multidrug resistance protein D"/>
    <property type="match status" value="1"/>
</dbReference>
<dbReference type="GO" id="GO:0005886">
    <property type="term" value="C:plasma membrane"/>
    <property type="evidence" value="ECO:0007669"/>
    <property type="project" value="UniProtKB-SubCell"/>
</dbReference>
<dbReference type="InterPro" id="IPR020846">
    <property type="entry name" value="MFS_dom"/>
</dbReference>
<gene>
    <name evidence="8" type="ORF">FHS42_000095</name>
</gene>
<sequence length="519" mass="52651">MSQIRVRVTESVSASPTAHSAASTTAATAGASVMSGTSGTSAVSSTPGPVANGAPPGTGSSSLSALGLFTVLLGAALPLIDFFIVNVALPAMDRDLHAGPAVLELVVAGYGVAYAVLLVLGGRLGDMFGRRRLFLIGMAAFGLTSLACGLAPDAWTLVAARVAQGASAAFMLPQVLATIHSTTTGGRRARAIGLYGATAGLSMVAGQILGGVLVAADLWGTGWRSVFLVNVPVALIGLVLAMRSVPETRSNRPAAVDIPGTLLLAVSLITLLLPLTEGRAAGWPLWTWLLLGTFPIAAVLFYVVERRADRAGKVPLVPPSLFALPGLRRGLVLVLPFSIGFGGFMFVIAVALQQGMDYGPVAAGMALVPMAVAFFLVSLAGPRIVAKYGSRVVTVGALIQGVGIAIVLLTVAHGWPDLGVAELAPGMAVAGIGQAMQLPVLFRIVLADVPNDRAGVGSGVMVTAQQSALALGVATLGTLFLSRAASVGMRDALITTLAVQLAGVAVTALLSLRLPRAVQ</sequence>
<comment type="caution">
    <text evidence="8">The sequence shown here is derived from an EMBL/GenBank/DDBJ whole genome shotgun (WGS) entry which is preliminary data.</text>
</comment>
<proteinExistence type="predicted"/>
<dbReference type="InterPro" id="IPR011701">
    <property type="entry name" value="MFS"/>
</dbReference>
<feature type="transmembrane region" description="Helical" evidence="6">
    <location>
        <begin position="285"/>
        <end position="304"/>
    </location>
</feature>
<dbReference type="EMBL" id="JACHJL010000001">
    <property type="protein sequence ID" value="MBB5933077.1"/>
    <property type="molecule type" value="Genomic_DNA"/>
</dbReference>
<feature type="transmembrane region" description="Helical" evidence="6">
    <location>
        <begin position="427"/>
        <end position="446"/>
    </location>
</feature>
<keyword evidence="9" id="KW-1185">Reference proteome</keyword>
<dbReference type="Proteomes" id="UP000588098">
    <property type="component" value="Unassembled WGS sequence"/>
</dbReference>
<keyword evidence="4 6" id="KW-0472">Membrane</keyword>
<feature type="transmembrane region" description="Helical" evidence="6">
    <location>
        <begin position="222"/>
        <end position="242"/>
    </location>
</feature>
<feature type="transmembrane region" description="Helical" evidence="6">
    <location>
        <begin position="101"/>
        <end position="121"/>
    </location>
</feature>